<dbReference type="RefSeq" id="WP_148905368.1">
    <property type="nucleotide sequence ID" value="NZ_VSZQ01000492.1"/>
</dbReference>
<organism evidence="2 3">
    <name type="scientific">Streptomyces parvus</name>
    <dbReference type="NCBI Taxonomy" id="66428"/>
    <lineage>
        <taxon>Bacteria</taxon>
        <taxon>Bacillati</taxon>
        <taxon>Actinomycetota</taxon>
        <taxon>Actinomycetes</taxon>
        <taxon>Kitasatosporales</taxon>
        <taxon>Streptomycetaceae</taxon>
        <taxon>Streptomyces</taxon>
    </lineage>
</organism>
<sequence length="304" mass="33816">MTTPFEPQASAFGPAPRQPARPGRKLGPIAPAVSSSHRAWLEPVRDTYLDSGFTLGNLSDRVHLAKSKLSELLRGVGLYPRWEVVHRLGAELDLPSWPLHRLWRQAALDAGKAPEWIERSSHKTTHATARPRPPLEHAALRQLVEADYRFYAQAFLSDQDRDTAVKDTFATLWLRWDTALRSPDTPAFAWSILRTTVMARATHRDGRPELEAAVFDTVALQTTHTSPAGAAARMPRIVELFKGISKLPAPQLDAMVLLHLCTFTAEKASSLLGVPLATVRADERRAIRYLETIFPPHHTEGPTS</sequence>
<dbReference type="SUPFAM" id="SSF88659">
    <property type="entry name" value="Sigma3 and sigma4 domains of RNA polymerase sigma factors"/>
    <property type="match status" value="1"/>
</dbReference>
<dbReference type="InterPro" id="IPR036388">
    <property type="entry name" value="WH-like_DNA-bd_sf"/>
</dbReference>
<gene>
    <name evidence="2" type="ORF">FY004_38695</name>
</gene>
<evidence type="ECO:0000313" key="2">
    <source>
        <dbReference type="EMBL" id="TYR40671.1"/>
    </source>
</evidence>
<dbReference type="EMBL" id="VSZQ01000492">
    <property type="protein sequence ID" value="TYR40671.1"/>
    <property type="molecule type" value="Genomic_DNA"/>
</dbReference>
<evidence type="ECO:0000256" key="1">
    <source>
        <dbReference type="SAM" id="MobiDB-lite"/>
    </source>
</evidence>
<dbReference type="Proteomes" id="UP000323242">
    <property type="component" value="Unassembled WGS sequence"/>
</dbReference>
<dbReference type="AlphaFoldDB" id="A0A5D4HHL1"/>
<comment type="caution">
    <text evidence="2">The sequence shown here is derived from an EMBL/GenBank/DDBJ whole genome shotgun (WGS) entry which is preliminary data.</text>
</comment>
<accession>A0A5D4HHL1</accession>
<feature type="region of interest" description="Disordered" evidence="1">
    <location>
        <begin position="1"/>
        <end position="28"/>
    </location>
</feature>
<dbReference type="InterPro" id="IPR013324">
    <property type="entry name" value="RNA_pol_sigma_r3/r4-like"/>
</dbReference>
<reference evidence="2 3" key="1">
    <citation type="submission" date="2019-08" db="EMBL/GenBank/DDBJ databases">
        <title>Draft genome for granaticin producer strain Streptomyces parvus C05.</title>
        <authorList>
            <person name="Gonzalez-Pimentel J.L."/>
        </authorList>
    </citation>
    <scope>NUCLEOTIDE SEQUENCE [LARGE SCALE GENOMIC DNA]</scope>
    <source>
        <strain evidence="2 3">C05</strain>
    </source>
</reference>
<keyword evidence="3" id="KW-1185">Reference proteome</keyword>
<dbReference type="Gene3D" id="1.10.10.10">
    <property type="entry name" value="Winged helix-like DNA-binding domain superfamily/Winged helix DNA-binding domain"/>
    <property type="match status" value="1"/>
</dbReference>
<protein>
    <submittedName>
        <fullName evidence="2">Sigma-70 family RNA polymerase sigma factor</fullName>
    </submittedName>
</protein>
<name>A0A5D4HHL1_9ACTN</name>
<evidence type="ECO:0000313" key="3">
    <source>
        <dbReference type="Proteomes" id="UP000323242"/>
    </source>
</evidence>
<proteinExistence type="predicted"/>